<dbReference type="Proteomes" id="UP001189429">
    <property type="component" value="Unassembled WGS sequence"/>
</dbReference>
<evidence type="ECO:0000313" key="3">
    <source>
        <dbReference type="Proteomes" id="UP001189429"/>
    </source>
</evidence>
<proteinExistence type="predicted"/>
<comment type="caution">
    <text evidence="2">The sequence shown here is derived from an EMBL/GenBank/DDBJ whole genome shotgun (WGS) entry which is preliminary data.</text>
</comment>
<dbReference type="EMBL" id="CAUYUJ010009666">
    <property type="protein sequence ID" value="CAK0827362.1"/>
    <property type="molecule type" value="Genomic_DNA"/>
</dbReference>
<protein>
    <submittedName>
        <fullName evidence="2">Uncharacterized protein</fullName>
    </submittedName>
</protein>
<reference evidence="2" key="1">
    <citation type="submission" date="2023-10" db="EMBL/GenBank/DDBJ databases">
        <authorList>
            <person name="Chen Y."/>
            <person name="Shah S."/>
            <person name="Dougan E. K."/>
            <person name="Thang M."/>
            <person name="Chan C."/>
        </authorList>
    </citation>
    <scope>NUCLEOTIDE SEQUENCE [LARGE SCALE GENOMIC DNA]</scope>
</reference>
<organism evidence="2 3">
    <name type="scientific">Prorocentrum cordatum</name>
    <dbReference type="NCBI Taxonomy" id="2364126"/>
    <lineage>
        <taxon>Eukaryota</taxon>
        <taxon>Sar</taxon>
        <taxon>Alveolata</taxon>
        <taxon>Dinophyceae</taxon>
        <taxon>Prorocentrales</taxon>
        <taxon>Prorocentraceae</taxon>
        <taxon>Prorocentrum</taxon>
    </lineage>
</organism>
<accession>A0ABN9S693</accession>
<keyword evidence="3" id="KW-1185">Reference proteome</keyword>
<feature type="region of interest" description="Disordered" evidence="1">
    <location>
        <begin position="1"/>
        <end position="46"/>
    </location>
</feature>
<sequence>MRVHTTHRTRRARRGEATTEDQQDCMSADSRRSSAEFFGPAPDLPPHTLRRPLLEGICLDQRSTASVRNPRPRMSCWPSEQLRTATCGGRAPGARGAQGGLGKRQARRCGLGWLPLAAVRDPRHRSDVHSPC</sequence>
<gene>
    <name evidence="2" type="ORF">PCOR1329_LOCUS26932</name>
</gene>
<feature type="compositionally biased region" description="Basic residues" evidence="1">
    <location>
        <begin position="1"/>
        <end position="13"/>
    </location>
</feature>
<evidence type="ECO:0000256" key="1">
    <source>
        <dbReference type="SAM" id="MobiDB-lite"/>
    </source>
</evidence>
<feature type="non-terminal residue" evidence="2">
    <location>
        <position position="132"/>
    </location>
</feature>
<name>A0ABN9S693_9DINO</name>
<evidence type="ECO:0000313" key="2">
    <source>
        <dbReference type="EMBL" id="CAK0827362.1"/>
    </source>
</evidence>